<keyword evidence="3" id="KW-0326">Glycosidase</keyword>
<dbReference type="FunFam" id="3.20.20.80:FF:000064">
    <property type="entry name" value="Oligo-1,6-glucosidase"/>
    <property type="match status" value="1"/>
</dbReference>
<protein>
    <submittedName>
        <fullName evidence="5">Alpha-glucosidase</fullName>
    </submittedName>
</protein>
<dbReference type="GO" id="GO:0004556">
    <property type="term" value="F:alpha-amylase activity"/>
    <property type="evidence" value="ECO:0007669"/>
    <property type="project" value="TreeGrafter"/>
</dbReference>
<evidence type="ECO:0000256" key="3">
    <source>
        <dbReference type="ARBA" id="ARBA00023295"/>
    </source>
</evidence>
<dbReference type="CDD" id="cd11333">
    <property type="entry name" value="AmyAc_SI_OligoGlu_DGase"/>
    <property type="match status" value="1"/>
</dbReference>
<dbReference type="Gene3D" id="2.60.40.1180">
    <property type="entry name" value="Golgi alpha-mannosidase II"/>
    <property type="match status" value="1"/>
</dbReference>
<sequence length="555" mass="64421">MLHQWKEQIVYQIYPRSFKDSNHDGIGDIPGIIEKLDYLKKLGVTMLWVCPVYRSPMADNGYDISDYYDINPEFGTMADVDRLIAEAKKRDMYVIMDLVINHTSDEHAWFQEALKDPQSPYRDYYIFKEGKDGHAPTNWRSVFGGSVWEPVPGEDNMYYFHAFAKKQPDLNWENPKMRQNIYQMINFWLEKGIAGFRVDAINFMKKNQDWPDGKPDGADGLSACFPFSRNVPGIEVFFKELRENTFDKYQCFTVAEAVGVAYDKLDIFIGDTGCFNMLFDFSYANLDVTENEEWFPLQNWTIKAFKEALYASQVELAKVGWNAPFFENHDMQRSMNRLIRNEEERTPTAAKMLGALLLSLKGTPFIYQGEEIGMINNERSDISEFDDISSHNQYQRALEEGYTEKEALMFVNRRSRDNTRSPMCFDDSEYAGFSDVKPWLKVNEHASTINVASQLDDPNSVFNFYVKMIALRQSETYHDTFVDGDFVVEPEVAENVIAFSRKLDNTHLLCVYNFQNEAMSYPLSGNPECLLSNDEVEIDHQMVHLKPYQACIFKM</sequence>
<dbReference type="SUPFAM" id="SSF51445">
    <property type="entry name" value="(Trans)glycosidases"/>
    <property type="match status" value="1"/>
</dbReference>
<proteinExistence type="inferred from homology"/>
<dbReference type="Gene3D" id="3.20.20.80">
    <property type="entry name" value="Glycosidases"/>
    <property type="match status" value="1"/>
</dbReference>
<gene>
    <name evidence="5" type="ORF">IAD15_04810</name>
</gene>
<accession>A0A9D1HP77</accession>
<evidence type="ECO:0000256" key="1">
    <source>
        <dbReference type="ARBA" id="ARBA00008061"/>
    </source>
</evidence>
<dbReference type="Pfam" id="PF16657">
    <property type="entry name" value="Malt_amylase_C"/>
    <property type="match status" value="1"/>
</dbReference>
<dbReference type="InterPro" id="IPR006047">
    <property type="entry name" value="GH13_cat_dom"/>
</dbReference>
<comment type="caution">
    <text evidence="5">The sequence shown here is derived from an EMBL/GenBank/DDBJ whole genome shotgun (WGS) entry which is preliminary data.</text>
</comment>
<name>A0A9D1HP77_9FIRM</name>
<reference evidence="5" key="2">
    <citation type="journal article" date="2021" name="PeerJ">
        <title>Extensive microbial diversity within the chicken gut microbiome revealed by metagenomics and culture.</title>
        <authorList>
            <person name="Gilroy R."/>
            <person name="Ravi A."/>
            <person name="Getino M."/>
            <person name="Pursley I."/>
            <person name="Horton D.L."/>
            <person name="Alikhan N.F."/>
            <person name="Baker D."/>
            <person name="Gharbi K."/>
            <person name="Hall N."/>
            <person name="Watson M."/>
            <person name="Adriaenssens E.M."/>
            <person name="Foster-Nyarko E."/>
            <person name="Jarju S."/>
            <person name="Secka A."/>
            <person name="Antonio M."/>
            <person name="Oren A."/>
            <person name="Chaudhuri R.R."/>
            <person name="La Ragione R."/>
            <person name="Hildebrand F."/>
            <person name="Pallen M.J."/>
        </authorList>
    </citation>
    <scope>NUCLEOTIDE SEQUENCE</scope>
    <source>
        <strain evidence="5">CHK195-11698</strain>
    </source>
</reference>
<dbReference type="Pfam" id="PF00128">
    <property type="entry name" value="Alpha-amylase"/>
    <property type="match status" value="1"/>
</dbReference>
<dbReference type="SUPFAM" id="SSF51011">
    <property type="entry name" value="Glycosyl hydrolase domain"/>
    <property type="match status" value="1"/>
</dbReference>
<comment type="similarity">
    <text evidence="1">Belongs to the glycosyl hydrolase 13 family.</text>
</comment>
<dbReference type="GO" id="GO:0009313">
    <property type="term" value="P:oligosaccharide catabolic process"/>
    <property type="evidence" value="ECO:0007669"/>
    <property type="project" value="TreeGrafter"/>
</dbReference>
<dbReference type="PANTHER" id="PTHR10357:SF179">
    <property type="entry name" value="NEUTRAL AND BASIC AMINO ACID TRANSPORT PROTEIN RBAT"/>
    <property type="match status" value="1"/>
</dbReference>
<dbReference type="InterPro" id="IPR032091">
    <property type="entry name" value="Malt_amylase-like_C"/>
</dbReference>
<keyword evidence="2" id="KW-0378">Hydrolase</keyword>
<evidence type="ECO:0000313" key="6">
    <source>
        <dbReference type="Proteomes" id="UP000824175"/>
    </source>
</evidence>
<organism evidence="5 6">
    <name type="scientific">Candidatus Fimiplasma intestinipullorum</name>
    <dbReference type="NCBI Taxonomy" id="2840825"/>
    <lineage>
        <taxon>Bacteria</taxon>
        <taxon>Bacillati</taxon>
        <taxon>Bacillota</taxon>
        <taxon>Clostridia</taxon>
        <taxon>Eubacteriales</taxon>
        <taxon>Candidatus Fimiplasma</taxon>
    </lineage>
</organism>
<evidence type="ECO:0000256" key="2">
    <source>
        <dbReference type="ARBA" id="ARBA00022801"/>
    </source>
</evidence>
<reference evidence="5" key="1">
    <citation type="submission" date="2020-10" db="EMBL/GenBank/DDBJ databases">
        <authorList>
            <person name="Gilroy R."/>
        </authorList>
    </citation>
    <scope>NUCLEOTIDE SEQUENCE</scope>
    <source>
        <strain evidence="5">CHK195-11698</strain>
    </source>
</reference>
<dbReference type="PANTHER" id="PTHR10357">
    <property type="entry name" value="ALPHA-AMYLASE FAMILY MEMBER"/>
    <property type="match status" value="1"/>
</dbReference>
<evidence type="ECO:0000259" key="4">
    <source>
        <dbReference type="SMART" id="SM00642"/>
    </source>
</evidence>
<feature type="domain" description="Glycosyl hydrolase family 13 catalytic" evidence="4">
    <location>
        <begin position="12"/>
        <end position="420"/>
    </location>
</feature>
<evidence type="ECO:0000313" key="5">
    <source>
        <dbReference type="EMBL" id="HIU13372.1"/>
    </source>
</evidence>
<dbReference type="EMBL" id="DVMJ01000040">
    <property type="protein sequence ID" value="HIU13372.1"/>
    <property type="molecule type" value="Genomic_DNA"/>
</dbReference>
<dbReference type="FunFam" id="3.90.400.10:FF:000002">
    <property type="entry name" value="Sucrose isomerase"/>
    <property type="match status" value="1"/>
</dbReference>
<dbReference type="Gene3D" id="3.90.400.10">
    <property type="entry name" value="Oligo-1,6-glucosidase, Domain 2"/>
    <property type="match status" value="1"/>
</dbReference>
<dbReference type="InterPro" id="IPR045857">
    <property type="entry name" value="O16G_dom_2"/>
</dbReference>
<dbReference type="InterPro" id="IPR017853">
    <property type="entry name" value="GH"/>
</dbReference>
<dbReference type="Proteomes" id="UP000824175">
    <property type="component" value="Unassembled WGS sequence"/>
</dbReference>
<dbReference type="SMART" id="SM00642">
    <property type="entry name" value="Aamy"/>
    <property type="match status" value="1"/>
</dbReference>
<dbReference type="AlphaFoldDB" id="A0A9D1HP77"/>
<dbReference type="InterPro" id="IPR013780">
    <property type="entry name" value="Glyco_hydro_b"/>
</dbReference>